<dbReference type="PANTHER" id="PTHR42951:SF20">
    <property type="entry name" value="BETA LACTAMASE"/>
    <property type="match status" value="1"/>
</dbReference>
<reference evidence="4" key="1">
    <citation type="submission" date="2015-07" db="EMBL/GenBank/DDBJ databases">
        <authorList>
            <person name="Rodrigo-Torres Lidia"/>
            <person name="Arahal R.David."/>
        </authorList>
    </citation>
    <scope>NUCLEOTIDE SEQUENCE [LARGE SCALE GENOMIC DNA]</scope>
    <source>
        <strain evidence="4">CECT 5112</strain>
    </source>
</reference>
<dbReference type="RefSeq" id="WP_055670870.1">
    <property type="nucleotide sequence ID" value="NZ_CXWD01000004.1"/>
</dbReference>
<dbReference type="GO" id="GO:0008800">
    <property type="term" value="F:beta-lactamase activity"/>
    <property type="evidence" value="ECO:0007669"/>
    <property type="project" value="UniProtKB-EC"/>
</dbReference>
<dbReference type="STRING" id="388408.LAX5112_00948"/>
<proteinExistence type="predicted"/>
<feature type="compositionally biased region" description="Acidic residues" evidence="1">
    <location>
        <begin position="383"/>
        <end position="400"/>
    </location>
</feature>
<feature type="domain" description="Metallo-beta-lactamase" evidence="2">
    <location>
        <begin position="33"/>
        <end position="219"/>
    </location>
</feature>
<dbReference type="EC" id="3.5.2.6" evidence="3"/>
<dbReference type="InterPro" id="IPR050855">
    <property type="entry name" value="NDM-1-like"/>
</dbReference>
<accession>A0A0M6ZXU3</accession>
<feature type="region of interest" description="Disordered" evidence="1">
    <location>
        <begin position="344"/>
        <end position="407"/>
    </location>
</feature>
<dbReference type="InterPro" id="IPR001279">
    <property type="entry name" value="Metallo-B-lactamas"/>
</dbReference>
<evidence type="ECO:0000259" key="2">
    <source>
        <dbReference type="SMART" id="SM00849"/>
    </source>
</evidence>
<sequence length="407" mass="43410">MTTADTSSERELGQDAKIHDLGSGCYAISAEGCPNTGVIVGERGLLVIDAQPTEELGEVFLKKIREISDKPIKVLLLTHFHGDSTAGAAVFEAGEVIASDLSKRMMETRGLDDREVLKARYPDFYPAGHALPALAMPTMTIASSMSIDLGGREVRLMHLGRGHTMGDLVVWVSDSSVLYAGGLVQSNTAPYCGDAHLADWPRALDRIMAFRPSALVPGNGRPAIGSAAVATAIETTRDYVVTLRDAAAACAESKLGLHDTFQSLNDALQPRFGSALLFDAHLPFNVARAYDEAQGLDQPQIWTRERCDDLEDALTRTSPVSQKTEPAVAEDEPVAVDEIVADDSGANVEQDTDETAEAHSEASNELVTDSDFAASLLGGGEEAAADDELLLEDETDQDEQVLEKAGA</sequence>
<dbReference type="Pfam" id="PF00753">
    <property type="entry name" value="Lactamase_B"/>
    <property type="match status" value="1"/>
</dbReference>
<evidence type="ECO:0000313" key="3">
    <source>
        <dbReference type="EMBL" id="CTQ66383.1"/>
    </source>
</evidence>
<organism evidence="3 4">
    <name type="scientific">Roseibium alexandrii</name>
    <dbReference type="NCBI Taxonomy" id="388408"/>
    <lineage>
        <taxon>Bacteria</taxon>
        <taxon>Pseudomonadati</taxon>
        <taxon>Pseudomonadota</taxon>
        <taxon>Alphaproteobacteria</taxon>
        <taxon>Hyphomicrobiales</taxon>
        <taxon>Stappiaceae</taxon>
        <taxon>Roseibium</taxon>
    </lineage>
</organism>
<dbReference type="InterPro" id="IPR036866">
    <property type="entry name" value="RibonucZ/Hydroxyglut_hydro"/>
</dbReference>
<name>A0A0M6ZXU3_9HYPH</name>
<dbReference type="PANTHER" id="PTHR42951">
    <property type="entry name" value="METALLO-BETA-LACTAMASE DOMAIN-CONTAINING"/>
    <property type="match status" value="1"/>
</dbReference>
<gene>
    <name evidence="3" type="primary">blm_1</name>
    <name evidence="3" type="ORF">LAX5112_00948</name>
</gene>
<dbReference type="CDD" id="cd16282">
    <property type="entry name" value="metallo-hydrolase-like_MBL-fold"/>
    <property type="match status" value="1"/>
</dbReference>
<protein>
    <submittedName>
        <fullName evidence="3">Beta-lactamase 2</fullName>
        <ecNumber evidence="3">3.5.2.6</ecNumber>
    </submittedName>
</protein>
<dbReference type="OrthoDB" id="420651at2"/>
<dbReference type="AlphaFoldDB" id="A0A0M6ZXU3"/>
<evidence type="ECO:0000256" key="1">
    <source>
        <dbReference type="SAM" id="MobiDB-lite"/>
    </source>
</evidence>
<dbReference type="SMART" id="SM00849">
    <property type="entry name" value="Lactamase_B"/>
    <property type="match status" value="1"/>
</dbReference>
<keyword evidence="4" id="KW-1185">Reference proteome</keyword>
<dbReference type="SUPFAM" id="SSF56281">
    <property type="entry name" value="Metallo-hydrolase/oxidoreductase"/>
    <property type="match status" value="1"/>
</dbReference>
<dbReference type="Gene3D" id="3.60.15.10">
    <property type="entry name" value="Ribonuclease Z/Hydroxyacylglutathione hydrolase-like"/>
    <property type="match status" value="1"/>
</dbReference>
<dbReference type="EMBL" id="CXWD01000004">
    <property type="protein sequence ID" value="CTQ66383.1"/>
    <property type="molecule type" value="Genomic_DNA"/>
</dbReference>
<dbReference type="Proteomes" id="UP000053235">
    <property type="component" value="Unassembled WGS sequence"/>
</dbReference>
<keyword evidence="3" id="KW-0378">Hydrolase</keyword>
<evidence type="ECO:0000313" key="4">
    <source>
        <dbReference type="Proteomes" id="UP000053235"/>
    </source>
</evidence>